<dbReference type="EC" id="3.4.16.4" evidence="6"/>
<keyword evidence="22" id="KW-0961">Cell wall biogenesis/degradation</keyword>
<dbReference type="GO" id="GO:0009252">
    <property type="term" value="P:peptidoglycan biosynthetic process"/>
    <property type="evidence" value="ECO:0007669"/>
    <property type="project" value="UniProtKB-UniPathway"/>
</dbReference>
<keyword evidence="19 28" id="KW-0472">Membrane</keyword>
<dbReference type="NCBIfam" id="TIGR02074">
    <property type="entry name" value="PBP_1a_fam"/>
    <property type="match status" value="1"/>
</dbReference>
<evidence type="ECO:0000256" key="6">
    <source>
        <dbReference type="ARBA" id="ARBA00012448"/>
    </source>
</evidence>
<accession>A0A1Y4LHW4</accession>
<comment type="function">
    <text evidence="1">Cell wall formation. Synthesis of cross-linked peptidoglycan from the lipid intermediates. The enzyme has a penicillin-insensitive transglycosylase N-terminal domain (formation of linear glycan strands) and a penicillin-sensitive transpeptidase C-terminal domain (cross-linking of the peptide subunits).</text>
</comment>
<keyword evidence="12" id="KW-0808">Transferase</keyword>
<evidence type="ECO:0000256" key="21">
    <source>
        <dbReference type="ARBA" id="ARBA00023268"/>
    </source>
</evidence>
<keyword evidence="16" id="KW-0735">Signal-anchor</keyword>
<dbReference type="GO" id="GO:0046677">
    <property type="term" value="P:response to antibiotic"/>
    <property type="evidence" value="ECO:0007669"/>
    <property type="project" value="UniProtKB-KW"/>
</dbReference>
<dbReference type="EC" id="2.4.99.28" evidence="24"/>
<evidence type="ECO:0000256" key="14">
    <source>
        <dbReference type="ARBA" id="ARBA00022801"/>
    </source>
</evidence>
<keyword evidence="21" id="KW-0511">Multifunctional enzyme</keyword>
<dbReference type="GO" id="GO:0008360">
    <property type="term" value="P:regulation of cell shape"/>
    <property type="evidence" value="ECO:0007669"/>
    <property type="project" value="UniProtKB-KW"/>
</dbReference>
<evidence type="ECO:0000256" key="16">
    <source>
        <dbReference type="ARBA" id="ARBA00022968"/>
    </source>
</evidence>
<dbReference type="InterPro" id="IPR023346">
    <property type="entry name" value="Lysozyme-like_dom_sf"/>
</dbReference>
<evidence type="ECO:0000256" key="15">
    <source>
        <dbReference type="ARBA" id="ARBA00022960"/>
    </source>
</evidence>
<dbReference type="InterPro" id="IPR001460">
    <property type="entry name" value="PCN-bd_Tpept"/>
</dbReference>
<evidence type="ECO:0000256" key="4">
    <source>
        <dbReference type="ARBA" id="ARBA00007090"/>
    </source>
</evidence>
<comment type="pathway">
    <text evidence="3">Cell wall biogenesis; peptidoglycan biosynthesis.</text>
</comment>
<dbReference type="PANTHER" id="PTHR32282">
    <property type="entry name" value="BINDING PROTEIN TRANSPEPTIDASE, PUTATIVE-RELATED"/>
    <property type="match status" value="1"/>
</dbReference>
<evidence type="ECO:0000313" key="32">
    <source>
        <dbReference type="Proteomes" id="UP000195897"/>
    </source>
</evidence>
<dbReference type="InterPro" id="IPR012338">
    <property type="entry name" value="Beta-lactam/transpept-like"/>
</dbReference>
<keyword evidence="8" id="KW-1003">Cell membrane</keyword>
<dbReference type="GO" id="GO:0005886">
    <property type="term" value="C:plasma membrane"/>
    <property type="evidence" value="ECO:0007669"/>
    <property type="project" value="UniProtKB-SubCell"/>
</dbReference>
<proteinExistence type="inferred from homology"/>
<keyword evidence="18 28" id="KW-1133">Transmembrane helix</keyword>
<dbReference type="SUPFAM" id="SSF56601">
    <property type="entry name" value="beta-lactamase/transpeptidase-like"/>
    <property type="match status" value="1"/>
</dbReference>
<comment type="similarity">
    <text evidence="5">In the N-terminal section; belongs to the glycosyltransferase 51 family.</text>
</comment>
<evidence type="ECO:0000256" key="23">
    <source>
        <dbReference type="ARBA" id="ARBA00034000"/>
    </source>
</evidence>
<evidence type="ECO:0000259" key="30">
    <source>
        <dbReference type="Pfam" id="PF00912"/>
    </source>
</evidence>
<feature type="domain" description="Glycosyl transferase family 51" evidence="30">
    <location>
        <begin position="87"/>
        <end position="259"/>
    </location>
</feature>
<dbReference type="InterPro" id="IPR001264">
    <property type="entry name" value="Glyco_trans_51"/>
</dbReference>
<evidence type="ECO:0000256" key="12">
    <source>
        <dbReference type="ARBA" id="ARBA00022679"/>
    </source>
</evidence>
<dbReference type="GO" id="GO:0008658">
    <property type="term" value="F:penicillin binding"/>
    <property type="evidence" value="ECO:0007669"/>
    <property type="project" value="InterPro"/>
</dbReference>
<evidence type="ECO:0000256" key="19">
    <source>
        <dbReference type="ARBA" id="ARBA00023136"/>
    </source>
</evidence>
<evidence type="ECO:0000256" key="10">
    <source>
        <dbReference type="ARBA" id="ARBA00022670"/>
    </source>
</evidence>
<comment type="similarity">
    <text evidence="4">In the C-terminal section; belongs to the transpeptidase family.</text>
</comment>
<keyword evidence="17" id="KW-0573">Peptidoglycan synthesis</keyword>
<dbReference type="GO" id="GO:0006508">
    <property type="term" value="P:proteolysis"/>
    <property type="evidence" value="ECO:0007669"/>
    <property type="project" value="UniProtKB-KW"/>
</dbReference>
<evidence type="ECO:0000256" key="2">
    <source>
        <dbReference type="ARBA" id="ARBA00004401"/>
    </source>
</evidence>
<evidence type="ECO:0000256" key="5">
    <source>
        <dbReference type="ARBA" id="ARBA00007739"/>
    </source>
</evidence>
<evidence type="ECO:0000256" key="26">
    <source>
        <dbReference type="ARBA" id="ARBA00060592"/>
    </source>
</evidence>
<evidence type="ECO:0000259" key="29">
    <source>
        <dbReference type="Pfam" id="PF00905"/>
    </source>
</evidence>
<evidence type="ECO:0000256" key="25">
    <source>
        <dbReference type="ARBA" id="ARBA00049902"/>
    </source>
</evidence>
<dbReference type="PANTHER" id="PTHR32282:SF33">
    <property type="entry name" value="PEPTIDOGLYCAN GLYCOSYLTRANSFERASE"/>
    <property type="match status" value="1"/>
</dbReference>
<evidence type="ECO:0000256" key="13">
    <source>
        <dbReference type="ARBA" id="ARBA00022692"/>
    </source>
</evidence>
<reference evidence="32" key="1">
    <citation type="submission" date="2017-04" db="EMBL/GenBank/DDBJ databases">
        <title>Function of individual gut microbiota members based on whole genome sequencing of pure cultures obtained from chicken caecum.</title>
        <authorList>
            <person name="Medvecky M."/>
            <person name="Cejkova D."/>
            <person name="Polansky O."/>
            <person name="Karasova D."/>
            <person name="Kubasova T."/>
            <person name="Cizek A."/>
            <person name="Rychlik I."/>
        </authorList>
    </citation>
    <scope>NUCLEOTIDE SEQUENCE [LARGE SCALE GENOMIC DNA]</scope>
    <source>
        <strain evidence="32">An180</strain>
    </source>
</reference>
<sequence>MQKEVSKNMAKRKKSSFAHKLMMVILAIPLIAVVTACLCGVALAFYIGVYVIPNSDIDVSSYSKDLAKTTVIYAKNPDTDEYEIYETLEGDVNRQWVSLDEIPEDLQKAVVAIEDQRFYSHHGVDWFRTLGAIQGFITGDDRGGGSTITQQLIKNLTGNNDKSVKRKINEIFQALTLEKNLGDTAKDQILEMYLNTIPYGNRAAGAKVAAMTYFGKELDELNLAECAVLAAIPNAPTRYNPFRNPENVKERQTLVLQKMLELEFITQAEYDEAINTELVYHSDAYEQDTNEPYSWFTEAIISELTEDLQETENISYDLARSRVMSGGLQIYATIDQNVQNAMDEVFTNEANFPSAQKNGVVPQAAMVICDKQGNILGLVGGRGEKEGSLLTNRATMTTRQPGSSIKPLAVYGPAMDAGKITPYSVVTDMPFKVYDGKAWPRNDNRRYQGQMVVKNAVAKSINCVAVRVLDMLTPQASYEFLHNTLGFEHLNPSADIDYAPLALGGMNGGVTVREMAAGYTIFANNGKYSGSRTYSKVLDSEGNVLIDYTEPEEINAFQNEKTAYYMLDCLKEVTNSGTGTKATISGIETAGKTGTTTSKRDVWFCGLTPYYVGATWFGYDQSYNLDGISGNTALSLWTAVMRRIHADLPDAEFDMGDDSNFVKATYCIDSGLAPTDACEADSRGDRVAVGRFWKGDEPSEECNLHKYVTICNQTGLVAGDNCRWTSTVSKLDLTRLFPMDFSPALEDADACFTGDNDPVGSGDVTVSGGYLGVCHDRHSIFDFGNDDEEEESSEGTEGTEGETGTDSGNTDTSGDSTSDTSDSESDPEN</sequence>
<dbReference type="Proteomes" id="UP000195897">
    <property type="component" value="Unassembled WGS sequence"/>
</dbReference>
<dbReference type="UniPathway" id="UPA00219"/>
<keyword evidence="13 28" id="KW-0812">Transmembrane</keyword>
<evidence type="ECO:0000256" key="9">
    <source>
        <dbReference type="ARBA" id="ARBA00022645"/>
    </source>
</evidence>
<keyword evidence="15" id="KW-0133">Cell shape</keyword>
<dbReference type="Gene3D" id="1.10.3810.10">
    <property type="entry name" value="Biosynthetic peptidoglycan transglycosylase-like"/>
    <property type="match status" value="1"/>
</dbReference>
<dbReference type="GO" id="GO:0009002">
    <property type="term" value="F:serine-type D-Ala-D-Ala carboxypeptidase activity"/>
    <property type="evidence" value="ECO:0007669"/>
    <property type="project" value="UniProtKB-EC"/>
</dbReference>
<evidence type="ECO:0000256" key="22">
    <source>
        <dbReference type="ARBA" id="ARBA00023316"/>
    </source>
</evidence>
<feature type="compositionally biased region" description="Low complexity" evidence="27">
    <location>
        <begin position="802"/>
        <end position="820"/>
    </location>
</feature>
<feature type="transmembrane region" description="Helical" evidence="28">
    <location>
        <begin position="21"/>
        <end position="52"/>
    </location>
</feature>
<comment type="caution">
    <text evidence="31">The sequence shown here is derived from an EMBL/GenBank/DDBJ whole genome shotgun (WGS) entry which is preliminary data.</text>
</comment>
<evidence type="ECO:0000256" key="11">
    <source>
        <dbReference type="ARBA" id="ARBA00022676"/>
    </source>
</evidence>
<organism evidence="31 32">
    <name type="scientific">Butyricicoccus pullicaecorum</name>
    <dbReference type="NCBI Taxonomy" id="501571"/>
    <lineage>
        <taxon>Bacteria</taxon>
        <taxon>Bacillati</taxon>
        <taxon>Bacillota</taxon>
        <taxon>Clostridia</taxon>
        <taxon>Eubacteriales</taxon>
        <taxon>Butyricicoccaceae</taxon>
        <taxon>Butyricicoccus</taxon>
    </lineage>
</organism>
<evidence type="ECO:0000256" key="28">
    <source>
        <dbReference type="SAM" id="Phobius"/>
    </source>
</evidence>
<evidence type="ECO:0000256" key="17">
    <source>
        <dbReference type="ARBA" id="ARBA00022984"/>
    </source>
</evidence>
<dbReference type="FunFam" id="1.10.3810.10:FF:000001">
    <property type="entry name" value="Penicillin-binding protein 1A"/>
    <property type="match status" value="1"/>
</dbReference>
<keyword evidence="14" id="KW-0378">Hydrolase</keyword>
<dbReference type="Pfam" id="PF00912">
    <property type="entry name" value="Transgly"/>
    <property type="match status" value="1"/>
</dbReference>
<dbReference type="InterPro" id="IPR036950">
    <property type="entry name" value="PBP_transglycosylase"/>
</dbReference>
<dbReference type="GO" id="GO:0008955">
    <property type="term" value="F:peptidoglycan glycosyltransferase activity"/>
    <property type="evidence" value="ECO:0007669"/>
    <property type="project" value="UniProtKB-EC"/>
</dbReference>
<comment type="catalytic activity">
    <reaction evidence="25">
        <text>[GlcNAc-(1-&gt;4)-Mur2Ac(oyl-L-Ala-gamma-D-Glu-L-Lys-D-Ala-D-Ala)](n)-di-trans,octa-cis-undecaprenyl diphosphate + beta-D-GlcNAc-(1-&gt;4)-Mur2Ac(oyl-L-Ala-gamma-D-Glu-L-Lys-D-Ala-D-Ala)-di-trans,octa-cis-undecaprenyl diphosphate = [GlcNAc-(1-&gt;4)-Mur2Ac(oyl-L-Ala-gamma-D-Glu-L-Lys-D-Ala-D-Ala)](n+1)-di-trans,octa-cis-undecaprenyl diphosphate + di-trans,octa-cis-undecaprenyl diphosphate + H(+)</text>
        <dbReference type="Rhea" id="RHEA:23708"/>
        <dbReference type="Rhea" id="RHEA-COMP:9602"/>
        <dbReference type="Rhea" id="RHEA-COMP:9603"/>
        <dbReference type="ChEBI" id="CHEBI:15378"/>
        <dbReference type="ChEBI" id="CHEBI:58405"/>
        <dbReference type="ChEBI" id="CHEBI:60033"/>
        <dbReference type="ChEBI" id="CHEBI:78435"/>
        <dbReference type="EC" id="2.4.99.28"/>
    </reaction>
</comment>
<keyword evidence="11" id="KW-0328">Glycosyltransferase</keyword>
<evidence type="ECO:0000256" key="24">
    <source>
        <dbReference type="ARBA" id="ARBA00044770"/>
    </source>
</evidence>
<comment type="catalytic activity">
    <reaction evidence="23">
        <text>Preferential cleavage: (Ac)2-L-Lys-D-Ala-|-D-Ala. Also transpeptidation of peptidyl-alanyl moieties that are N-acyl substituents of D-alanine.</text>
        <dbReference type="EC" id="3.4.16.4"/>
    </reaction>
</comment>
<evidence type="ECO:0000256" key="1">
    <source>
        <dbReference type="ARBA" id="ARBA00002624"/>
    </source>
</evidence>
<evidence type="ECO:0000256" key="18">
    <source>
        <dbReference type="ARBA" id="ARBA00022989"/>
    </source>
</evidence>
<comment type="subcellular location">
    <subcellularLocation>
        <location evidence="2">Cell membrane</location>
        <topology evidence="2">Single-pass type II membrane protein</topology>
    </subcellularLocation>
</comment>
<feature type="region of interest" description="Disordered" evidence="27">
    <location>
        <begin position="781"/>
        <end position="829"/>
    </location>
</feature>
<evidence type="ECO:0000256" key="27">
    <source>
        <dbReference type="SAM" id="MobiDB-lite"/>
    </source>
</evidence>
<dbReference type="Pfam" id="PF00905">
    <property type="entry name" value="Transpeptidase"/>
    <property type="match status" value="1"/>
</dbReference>
<dbReference type="InterPro" id="IPR050396">
    <property type="entry name" value="Glycosyltr_51/Transpeptidase"/>
</dbReference>
<name>A0A1Y4LHW4_9FIRM</name>
<dbReference type="EMBL" id="NFKK01000003">
    <property type="protein sequence ID" value="OUP53722.1"/>
    <property type="molecule type" value="Genomic_DNA"/>
</dbReference>
<feature type="domain" description="Penicillin-binding protein transpeptidase" evidence="29">
    <location>
        <begin position="364"/>
        <end position="612"/>
    </location>
</feature>
<dbReference type="GO" id="GO:0071555">
    <property type="term" value="P:cell wall organization"/>
    <property type="evidence" value="ECO:0007669"/>
    <property type="project" value="UniProtKB-KW"/>
</dbReference>
<evidence type="ECO:0000313" key="31">
    <source>
        <dbReference type="EMBL" id="OUP53722.1"/>
    </source>
</evidence>
<feature type="compositionally biased region" description="Acidic residues" evidence="27">
    <location>
        <begin position="784"/>
        <end position="800"/>
    </location>
</feature>
<evidence type="ECO:0000256" key="3">
    <source>
        <dbReference type="ARBA" id="ARBA00004752"/>
    </source>
</evidence>
<keyword evidence="10" id="KW-0645">Protease</keyword>
<dbReference type="SUPFAM" id="SSF53955">
    <property type="entry name" value="Lysozyme-like"/>
    <property type="match status" value="1"/>
</dbReference>
<keyword evidence="9" id="KW-0121">Carboxypeptidase</keyword>
<gene>
    <name evidence="31" type="ORF">B5F17_03815</name>
</gene>
<dbReference type="Gene3D" id="3.40.710.10">
    <property type="entry name" value="DD-peptidase/beta-lactamase superfamily"/>
    <property type="match status" value="1"/>
</dbReference>
<keyword evidence="20" id="KW-0046">Antibiotic resistance</keyword>
<comment type="pathway">
    <text evidence="26">Glycan biosynthesis.</text>
</comment>
<dbReference type="AlphaFoldDB" id="A0A1Y4LHW4"/>
<evidence type="ECO:0000256" key="20">
    <source>
        <dbReference type="ARBA" id="ARBA00023251"/>
    </source>
</evidence>
<protein>
    <recommendedName>
        <fullName evidence="7">Penicillin-binding protein 1A</fullName>
        <ecNumber evidence="24">2.4.99.28</ecNumber>
        <ecNumber evidence="6">3.4.16.4</ecNumber>
    </recommendedName>
</protein>
<evidence type="ECO:0000256" key="8">
    <source>
        <dbReference type="ARBA" id="ARBA00022475"/>
    </source>
</evidence>
<evidence type="ECO:0000256" key="7">
    <source>
        <dbReference type="ARBA" id="ARBA00018638"/>
    </source>
</evidence>